<comment type="caution">
    <text evidence="2">The sequence shown here is derived from an EMBL/GenBank/DDBJ whole genome shotgun (WGS) entry which is preliminary data.</text>
</comment>
<evidence type="ECO:0000313" key="2">
    <source>
        <dbReference type="EMBL" id="KAK6354378.1"/>
    </source>
</evidence>
<reference evidence="2 3" key="1">
    <citation type="submission" date="2019-10" db="EMBL/GenBank/DDBJ databases">
        <authorList>
            <person name="Palmer J.M."/>
        </authorList>
    </citation>
    <scope>NUCLEOTIDE SEQUENCE [LARGE SCALE GENOMIC DNA]</scope>
    <source>
        <strain evidence="2 3">TWF730</strain>
    </source>
</reference>
<evidence type="ECO:0000313" key="3">
    <source>
        <dbReference type="Proteomes" id="UP001373714"/>
    </source>
</evidence>
<sequence>MSNQAHVPIASIPLELFLPIVSYLHIKDAKNLSLALKSFRTLLIPYLFHNVKICPESIAGFGRGGSLSHIGSLVQQLTLYTANSGFADPDVTCNFLRSCLNGADLGAIFPNTTRLTIMFIPELDRRIKKLDLERRILRAIFMGLSKFSFYHNIKTLDFVVSTIEGENVESDDIDSSAYLRKFRLSQESWDFIGPAPEENRGRPNSDYCFRFIDRAESEELCPSSLIELNLTSLPGSSREVNNADHLGPGILHAIRPAADQLQKLQISAVPPIVRPSLMPPHFWRGVRYPNVRDFSFHINVSVAWFHIGNAVYAVPNVERINLTLFLPPGSHIILNLPPQEGSDSQIPLFSRLAGLQKLRKVVIDAPMEDRFTEDHRRANPEYIVRQPGHISIAAAIKSVTYWLNSGLKDLESVDFRFYFIPKNKSEGMHEILELYCDVVRELEGETWRLEWRSVRRSVETGEVNEDRFSSLPSFYPETYMANVGIII</sequence>
<dbReference type="Proteomes" id="UP001373714">
    <property type="component" value="Unassembled WGS sequence"/>
</dbReference>
<organism evidence="2 3">
    <name type="scientific">Orbilia blumenaviensis</name>
    <dbReference type="NCBI Taxonomy" id="1796055"/>
    <lineage>
        <taxon>Eukaryota</taxon>
        <taxon>Fungi</taxon>
        <taxon>Dikarya</taxon>
        <taxon>Ascomycota</taxon>
        <taxon>Pezizomycotina</taxon>
        <taxon>Orbiliomycetes</taxon>
        <taxon>Orbiliales</taxon>
        <taxon>Orbiliaceae</taxon>
        <taxon>Orbilia</taxon>
    </lineage>
</organism>
<dbReference type="PROSITE" id="PS50181">
    <property type="entry name" value="FBOX"/>
    <property type="match status" value="1"/>
</dbReference>
<name>A0AAV9V3P5_9PEZI</name>
<dbReference type="AlphaFoldDB" id="A0AAV9V3P5"/>
<dbReference type="InterPro" id="IPR001810">
    <property type="entry name" value="F-box_dom"/>
</dbReference>
<keyword evidence="3" id="KW-1185">Reference proteome</keyword>
<gene>
    <name evidence="2" type="ORF">TWF730_008786</name>
</gene>
<accession>A0AAV9V3P5</accession>
<dbReference type="EMBL" id="JAVHNS010000005">
    <property type="protein sequence ID" value="KAK6354378.1"/>
    <property type="molecule type" value="Genomic_DNA"/>
</dbReference>
<proteinExistence type="predicted"/>
<feature type="domain" description="F-box" evidence="1">
    <location>
        <begin position="6"/>
        <end position="51"/>
    </location>
</feature>
<evidence type="ECO:0000259" key="1">
    <source>
        <dbReference type="PROSITE" id="PS50181"/>
    </source>
</evidence>
<protein>
    <recommendedName>
        <fullName evidence="1">F-box domain-containing protein</fullName>
    </recommendedName>
</protein>